<dbReference type="GO" id="GO:0006355">
    <property type="term" value="P:regulation of DNA-templated transcription"/>
    <property type="evidence" value="ECO:0007669"/>
    <property type="project" value="InterPro"/>
</dbReference>
<dbReference type="InterPro" id="IPR012318">
    <property type="entry name" value="HTH_CRP"/>
</dbReference>
<evidence type="ECO:0000259" key="4">
    <source>
        <dbReference type="PROSITE" id="PS50042"/>
    </source>
</evidence>
<dbReference type="PROSITE" id="PS51063">
    <property type="entry name" value="HTH_CRP_2"/>
    <property type="match status" value="1"/>
</dbReference>
<sequence length="225" mass="25909">MEKYYSILQKCGMFHGIQPRRYRDVLDCLHASVHQYPRNTHLVELGEQSHNTGILLDGTVEEFLYDENGNQVSICRLASGQIFGAELACTGWSTSPVCLRADSDCTVLRLDFSALMSQQTMTCPCRMQVTANLMQDMAQQLLFFNTKVRILAQKRLRDRLKIYLQTLTPDSKGCYHLLYSRTELADFLCVDRSALSRELCRMRDEKVIEFSGAKIKILDHDFLRH</sequence>
<dbReference type="Proteomes" id="UP000811365">
    <property type="component" value="Unassembled WGS sequence"/>
</dbReference>
<evidence type="ECO:0000313" key="6">
    <source>
        <dbReference type="EMBL" id="MBS6622810.1"/>
    </source>
</evidence>
<evidence type="ECO:0000313" key="7">
    <source>
        <dbReference type="Proteomes" id="UP000811365"/>
    </source>
</evidence>
<comment type="caution">
    <text evidence="6">The sequence shown here is derived from an EMBL/GenBank/DDBJ whole genome shotgun (WGS) entry which is preliminary data.</text>
</comment>
<dbReference type="SMART" id="SM00100">
    <property type="entry name" value="cNMP"/>
    <property type="match status" value="1"/>
</dbReference>
<organism evidence="6 7">
    <name type="scientific">Faecalibacterium prausnitzii</name>
    <dbReference type="NCBI Taxonomy" id="853"/>
    <lineage>
        <taxon>Bacteria</taxon>
        <taxon>Bacillati</taxon>
        <taxon>Bacillota</taxon>
        <taxon>Clostridia</taxon>
        <taxon>Eubacteriales</taxon>
        <taxon>Oscillospiraceae</taxon>
        <taxon>Faecalibacterium</taxon>
    </lineage>
</organism>
<dbReference type="GO" id="GO:0003677">
    <property type="term" value="F:DNA binding"/>
    <property type="evidence" value="ECO:0007669"/>
    <property type="project" value="UniProtKB-KW"/>
</dbReference>
<keyword evidence="3" id="KW-0804">Transcription</keyword>
<evidence type="ECO:0000259" key="5">
    <source>
        <dbReference type="PROSITE" id="PS51063"/>
    </source>
</evidence>
<gene>
    <name evidence="6" type="ORF">KH315_11710</name>
</gene>
<dbReference type="SUPFAM" id="SSF51206">
    <property type="entry name" value="cAMP-binding domain-like"/>
    <property type="match status" value="1"/>
</dbReference>
<feature type="domain" description="Cyclic nucleotide-binding" evidence="4">
    <location>
        <begin position="13"/>
        <end position="111"/>
    </location>
</feature>
<dbReference type="AlphaFoldDB" id="A0A9E1GM05"/>
<dbReference type="InterPro" id="IPR014710">
    <property type="entry name" value="RmlC-like_jellyroll"/>
</dbReference>
<dbReference type="Gene3D" id="2.60.120.10">
    <property type="entry name" value="Jelly Rolls"/>
    <property type="match status" value="1"/>
</dbReference>
<feature type="domain" description="HTH crp-type" evidence="5">
    <location>
        <begin position="154"/>
        <end position="221"/>
    </location>
</feature>
<dbReference type="InterPro" id="IPR000595">
    <property type="entry name" value="cNMP-bd_dom"/>
</dbReference>
<proteinExistence type="predicted"/>
<evidence type="ECO:0000256" key="1">
    <source>
        <dbReference type="ARBA" id="ARBA00023015"/>
    </source>
</evidence>
<evidence type="ECO:0000256" key="2">
    <source>
        <dbReference type="ARBA" id="ARBA00023125"/>
    </source>
</evidence>
<dbReference type="InterPro" id="IPR036390">
    <property type="entry name" value="WH_DNA-bd_sf"/>
</dbReference>
<keyword evidence="1" id="KW-0805">Transcription regulation</keyword>
<dbReference type="Pfam" id="PF00027">
    <property type="entry name" value="cNMP_binding"/>
    <property type="match status" value="1"/>
</dbReference>
<accession>A0A9E1GM05</accession>
<dbReference type="SUPFAM" id="SSF46785">
    <property type="entry name" value="Winged helix' DNA-binding domain"/>
    <property type="match status" value="1"/>
</dbReference>
<dbReference type="PROSITE" id="PS50042">
    <property type="entry name" value="CNMP_BINDING_3"/>
    <property type="match status" value="1"/>
</dbReference>
<keyword evidence="2" id="KW-0238">DNA-binding</keyword>
<name>A0A9E1GM05_9FIRM</name>
<protein>
    <submittedName>
        <fullName evidence="6">Crp/Fnr family transcriptional regulator</fullName>
    </submittedName>
</protein>
<dbReference type="EMBL" id="JAGZYH010000051">
    <property type="protein sequence ID" value="MBS6622810.1"/>
    <property type="molecule type" value="Genomic_DNA"/>
</dbReference>
<evidence type="ECO:0000256" key="3">
    <source>
        <dbReference type="ARBA" id="ARBA00023163"/>
    </source>
</evidence>
<reference evidence="6" key="1">
    <citation type="submission" date="2021-02" db="EMBL/GenBank/DDBJ databases">
        <title>Infant gut strain persistence is associated with maternal origin, phylogeny, and functional potential including surface adhesion and iron acquisition.</title>
        <authorList>
            <person name="Lou Y.C."/>
        </authorList>
    </citation>
    <scope>NUCLEOTIDE SEQUENCE</scope>
    <source>
        <strain evidence="6">L2_039_000G1_dasL2_039_000G1_maxbin2.maxbin.077</strain>
    </source>
</reference>
<dbReference type="InterPro" id="IPR018490">
    <property type="entry name" value="cNMP-bd_dom_sf"/>
</dbReference>
<dbReference type="Pfam" id="PF13545">
    <property type="entry name" value="HTH_Crp_2"/>
    <property type="match status" value="1"/>
</dbReference>
<dbReference type="CDD" id="cd00038">
    <property type="entry name" value="CAP_ED"/>
    <property type="match status" value="1"/>
</dbReference>